<dbReference type="Gene3D" id="1.20.58.410">
    <property type="entry name" value="Release factor"/>
    <property type="match status" value="1"/>
</dbReference>
<dbReference type="AlphaFoldDB" id="A0A257LS89"/>
<evidence type="ECO:0000313" key="3">
    <source>
        <dbReference type="EMBL" id="OYV02535.1"/>
    </source>
</evidence>
<feature type="coiled-coil region" evidence="1">
    <location>
        <begin position="37"/>
        <end position="67"/>
    </location>
</feature>
<evidence type="ECO:0000256" key="1">
    <source>
        <dbReference type="SAM" id="Coils"/>
    </source>
</evidence>
<feature type="domain" description="Peptide chain release factor" evidence="2">
    <location>
        <begin position="16"/>
        <end position="81"/>
    </location>
</feature>
<sequence>MDLRVCGGLFDLEAKRQRLRELQERLNQPDVWRSTEASRLSREYKEVMELLDEFERLEREVQDIVELSELMGEDESLKHEVDKLVVGETA</sequence>
<dbReference type="InterPro" id="IPR005139">
    <property type="entry name" value="PCRF"/>
</dbReference>
<dbReference type="Pfam" id="PF03462">
    <property type="entry name" value="PCRF"/>
    <property type="match status" value="1"/>
</dbReference>
<protein>
    <recommendedName>
        <fullName evidence="2">Peptide chain release factor domain-containing protein</fullName>
    </recommendedName>
</protein>
<dbReference type="InterPro" id="IPR045853">
    <property type="entry name" value="Pep_chain_release_fac_I_sf"/>
</dbReference>
<accession>A0A257LS89</accession>
<dbReference type="EMBL" id="NMUJ01000078">
    <property type="protein sequence ID" value="OYV02535.1"/>
    <property type="molecule type" value="Genomic_DNA"/>
</dbReference>
<keyword evidence="1" id="KW-0175">Coiled coil</keyword>
<evidence type="ECO:0000259" key="2">
    <source>
        <dbReference type="Pfam" id="PF03462"/>
    </source>
</evidence>
<name>A0A257LS89_UNCW3</name>
<dbReference type="Proteomes" id="UP000216312">
    <property type="component" value="Unassembled WGS sequence"/>
</dbReference>
<evidence type="ECO:0000313" key="4">
    <source>
        <dbReference type="Proteomes" id="UP000216312"/>
    </source>
</evidence>
<organism evidence="3 4">
    <name type="scientific">candidate division WOR-3 bacterium 4484_18</name>
    <dbReference type="NCBI Taxonomy" id="2020626"/>
    <lineage>
        <taxon>Bacteria</taxon>
        <taxon>Bacteria division WOR-3</taxon>
    </lineage>
</organism>
<gene>
    <name evidence="3" type="ORF">CGW93_04990</name>
</gene>
<proteinExistence type="predicted"/>
<dbReference type="SUPFAM" id="SSF75620">
    <property type="entry name" value="Release factor"/>
    <property type="match status" value="1"/>
</dbReference>
<dbReference type="GO" id="GO:0006415">
    <property type="term" value="P:translational termination"/>
    <property type="evidence" value="ECO:0007669"/>
    <property type="project" value="InterPro"/>
</dbReference>
<reference evidence="4" key="1">
    <citation type="submission" date="2017-07" db="EMBL/GenBank/DDBJ databases">
        <title>Novel pathways for hydrocarbon cycling and metabolic interdependencies in hydrothermal sediment communities.</title>
        <authorList>
            <person name="Dombrowski N."/>
            <person name="Seitz K."/>
            <person name="Teske A."/>
            <person name="Baker B."/>
        </authorList>
    </citation>
    <scope>NUCLEOTIDE SEQUENCE [LARGE SCALE GENOMIC DNA]</scope>
</reference>
<comment type="caution">
    <text evidence="3">The sequence shown here is derived from an EMBL/GenBank/DDBJ whole genome shotgun (WGS) entry which is preliminary data.</text>
</comment>